<accession>A0A7Z0EBF6</accession>
<comment type="similarity">
    <text evidence="1">Belongs to the short-chain dehydrogenases/reductases (SDR) family.</text>
</comment>
<dbReference type="EMBL" id="JACCFM010000001">
    <property type="protein sequence ID" value="NYJ18573.1"/>
    <property type="molecule type" value="Genomic_DNA"/>
</dbReference>
<dbReference type="PANTHER" id="PTHR43391">
    <property type="entry name" value="RETINOL DEHYDROGENASE-RELATED"/>
    <property type="match status" value="1"/>
</dbReference>
<keyword evidence="2" id="KW-0560">Oxidoreductase</keyword>
<sequence length="136" mass="13833">MCSPLTRAKADALRAGAGHVGTIELESVDTVRAVLETNFFSVVTLTKAAFPHLRAANGRLITVSSVGGAVGQPLNEAYCAAKFAVESFLESLTPVAATVGGIRIVAVKRVALNGAAVQTMTDAWVRAGTPAAGAPA</sequence>
<dbReference type="AlphaFoldDB" id="A0A7Z0EBF6"/>
<dbReference type="GO" id="GO:0005829">
    <property type="term" value="C:cytosol"/>
    <property type="evidence" value="ECO:0007669"/>
    <property type="project" value="TreeGrafter"/>
</dbReference>
<proteinExistence type="inferred from homology"/>
<comment type="caution">
    <text evidence="3">The sequence shown here is derived from an EMBL/GenBank/DDBJ whole genome shotgun (WGS) entry which is preliminary data.</text>
</comment>
<dbReference type="PANTHER" id="PTHR43391:SF86">
    <property type="entry name" value="SHORT-CHAIN DEHYDROGENASE_REDUCTASE FAMILY PROTEIN"/>
    <property type="match status" value="1"/>
</dbReference>
<evidence type="ECO:0000256" key="1">
    <source>
        <dbReference type="ARBA" id="ARBA00006484"/>
    </source>
</evidence>
<protein>
    <submittedName>
        <fullName evidence="3">NAD(P)-dependent dehydrogenase (Short-subunit alcohol dehydrogenase family)</fullName>
    </submittedName>
</protein>
<dbReference type="Pfam" id="PF00106">
    <property type="entry name" value="adh_short"/>
    <property type="match status" value="1"/>
</dbReference>
<dbReference type="RefSeq" id="WP_179577458.1">
    <property type="nucleotide sequence ID" value="NZ_JACCFM010000001.1"/>
</dbReference>
<name>A0A7Z0EBF6_9MICO</name>
<keyword evidence="4" id="KW-1185">Reference proteome</keyword>
<gene>
    <name evidence="3" type="ORF">HNR05_000364</name>
</gene>
<dbReference type="Gene3D" id="3.40.50.720">
    <property type="entry name" value="NAD(P)-binding Rossmann-like Domain"/>
    <property type="match status" value="1"/>
</dbReference>
<dbReference type="InterPro" id="IPR036291">
    <property type="entry name" value="NAD(P)-bd_dom_sf"/>
</dbReference>
<reference evidence="3 4" key="1">
    <citation type="submission" date="2020-07" db="EMBL/GenBank/DDBJ databases">
        <title>Sequencing the genomes of 1000 actinobacteria strains.</title>
        <authorList>
            <person name="Klenk H.-P."/>
        </authorList>
    </citation>
    <scope>NUCLEOTIDE SEQUENCE [LARGE SCALE GENOMIC DNA]</scope>
    <source>
        <strain evidence="3 4">LI1</strain>
    </source>
</reference>
<dbReference type="SUPFAM" id="SSF51735">
    <property type="entry name" value="NAD(P)-binding Rossmann-fold domains"/>
    <property type="match status" value="1"/>
</dbReference>
<dbReference type="Proteomes" id="UP000537260">
    <property type="component" value="Unassembled WGS sequence"/>
</dbReference>
<evidence type="ECO:0000313" key="3">
    <source>
        <dbReference type="EMBL" id="NYJ18573.1"/>
    </source>
</evidence>
<dbReference type="InterPro" id="IPR002347">
    <property type="entry name" value="SDR_fam"/>
</dbReference>
<organism evidence="3 4">
    <name type="scientific">Glaciibacter psychrotolerans</name>
    <dbReference type="NCBI Taxonomy" id="670054"/>
    <lineage>
        <taxon>Bacteria</taxon>
        <taxon>Bacillati</taxon>
        <taxon>Actinomycetota</taxon>
        <taxon>Actinomycetes</taxon>
        <taxon>Micrococcales</taxon>
        <taxon>Microbacteriaceae</taxon>
        <taxon>Glaciibacter</taxon>
    </lineage>
</organism>
<evidence type="ECO:0000313" key="4">
    <source>
        <dbReference type="Proteomes" id="UP000537260"/>
    </source>
</evidence>
<evidence type="ECO:0000256" key="2">
    <source>
        <dbReference type="ARBA" id="ARBA00023002"/>
    </source>
</evidence>
<dbReference type="GO" id="GO:0016491">
    <property type="term" value="F:oxidoreductase activity"/>
    <property type="evidence" value="ECO:0007669"/>
    <property type="project" value="UniProtKB-KW"/>
</dbReference>